<feature type="domain" description="DSBA-like thioredoxin" evidence="1">
    <location>
        <begin position="19"/>
        <end position="228"/>
    </location>
</feature>
<dbReference type="InterPro" id="IPR001853">
    <property type="entry name" value="DSBA-like_thioredoxin_dom"/>
</dbReference>
<reference evidence="2 3" key="1">
    <citation type="submission" date="2019-07" db="EMBL/GenBank/DDBJ databases">
        <title>Whole genome shotgun sequence of Cellulomonas composti NBRC 100758.</title>
        <authorList>
            <person name="Hosoyama A."/>
            <person name="Uohara A."/>
            <person name="Ohji S."/>
            <person name="Ichikawa N."/>
        </authorList>
    </citation>
    <scope>NUCLEOTIDE SEQUENCE [LARGE SCALE GENOMIC DNA]</scope>
    <source>
        <strain evidence="2 3">NBRC 100758</strain>
    </source>
</reference>
<dbReference type="Pfam" id="PF01323">
    <property type="entry name" value="DSBA"/>
    <property type="match status" value="1"/>
</dbReference>
<dbReference type="CDD" id="cd03024">
    <property type="entry name" value="DsbA_FrnE"/>
    <property type="match status" value="1"/>
</dbReference>
<protein>
    <submittedName>
        <fullName evidence="2">DSBA oxidoreductase</fullName>
    </submittedName>
</protein>
<dbReference type="SUPFAM" id="SSF52833">
    <property type="entry name" value="Thioredoxin-like"/>
    <property type="match status" value="1"/>
</dbReference>
<dbReference type="GO" id="GO:0016491">
    <property type="term" value="F:oxidoreductase activity"/>
    <property type="evidence" value="ECO:0007669"/>
    <property type="project" value="InterPro"/>
</dbReference>
<gene>
    <name evidence="2" type="ORF">CCO02nite_08580</name>
</gene>
<dbReference type="PANTHER" id="PTHR13887">
    <property type="entry name" value="GLUTATHIONE S-TRANSFERASE KAPPA"/>
    <property type="match status" value="1"/>
</dbReference>
<evidence type="ECO:0000313" key="3">
    <source>
        <dbReference type="Proteomes" id="UP000321720"/>
    </source>
</evidence>
<keyword evidence="3" id="KW-1185">Reference proteome</keyword>
<dbReference type="Gene3D" id="3.40.30.10">
    <property type="entry name" value="Glutaredoxin"/>
    <property type="match status" value="1"/>
</dbReference>
<proteinExistence type="predicted"/>
<dbReference type="Proteomes" id="UP000321720">
    <property type="component" value="Unassembled WGS sequence"/>
</dbReference>
<dbReference type="EMBL" id="BJWG01000003">
    <property type="protein sequence ID" value="GEL94200.1"/>
    <property type="molecule type" value="Genomic_DNA"/>
</dbReference>
<evidence type="ECO:0000313" key="2">
    <source>
        <dbReference type="EMBL" id="GEL94200.1"/>
    </source>
</evidence>
<dbReference type="RefSeq" id="WP_246117340.1">
    <property type="nucleotide sequence ID" value="NZ_BJWG01000003.1"/>
</dbReference>
<dbReference type="PANTHER" id="PTHR13887:SF41">
    <property type="entry name" value="THIOREDOXIN SUPERFAMILY PROTEIN"/>
    <property type="match status" value="1"/>
</dbReference>
<organism evidence="2 3">
    <name type="scientific">Cellulomonas composti</name>
    <dbReference type="NCBI Taxonomy" id="266130"/>
    <lineage>
        <taxon>Bacteria</taxon>
        <taxon>Bacillati</taxon>
        <taxon>Actinomycetota</taxon>
        <taxon>Actinomycetes</taxon>
        <taxon>Micrococcales</taxon>
        <taxon>Cellulomonadaceae</taxon>
        <taxon>Cellulomonas</taxon>
    </lineage>
</organism>
<dbReference type="AlphaFoldDB" id="A0A511J873"/>
<evidence type="ECO:0000259" key="1">
    <source>
        <dbReference type="Pfam" id="PF01323"/>
    </source>
</evidence>
<comment type="caution">
    <text evidence="2">The sequence shown here is derived from an EMBL/GenBank/DDBJ whole genome shotgun (WGS) entry which is preliminary data.</text>
</comment>
<name>A0A511J873_9CELL</name>
<dbReference type="InterPro" id="IPR036249">
    <property type="entry name" value="Thioredoxin-like_sf"/>
</dbReference>
<accession>A0A511J873</accession>
<sequence length="257" mass="27595">MSIPTLNASAVNSVRTLSVEVWSDVACPWCFIGKRRFARALETFPHREHVEVTWRSYQLSPETPSGPGRPEVEALAQMKGLPVDQVQQMFAHVTAVAATVGLAYDFDRTLAFNSYDAHRLAHLASRIGGRELADRTHEALFSAHFEQGVDLGVDASLVVLAREVGFGAHGYDDDAVAEFLVGDDESAAVDADIAEARSIGVTGVPFFVVDRRVAVSGAQPAEVFTQLLEVAWREANPIVTLAGDPSAAACADDSCAL</sequence>